<dbReference type="PROSITE" id="PS01295">
    <property type="entry name" value="ISPD"/>
    <property type="match status" value="1"/>
</dbReference>
<dbReference type="RefSeq" id="WP_344827263.1">
    <property type="nucleotide sequence ID" value="NZ_BAABEZ010000022.1"/>
</dbReference>
<dbReference type="CDD" id="cd02516">
    <property type="entry name" value="CDP-ME_synthetase"/>
    <property type="match status" value="1"/>
</dbReference>
<gene>
    <name evidence="7" type="primary">ispD</name>
    <name evidence="8" type="ORF">GCM10023092_23530</name>
</gene>
<comment type="pathway">
    <text evidence="2 7">Isoprenoid biosynthesis; isopentenyl diphosphate biosynthesis via DXP pathway; isopentenyl diphosphate from 1-deoxy-D-xylulose 5-phosphate: step 2/6.</text>
</comment>
<feature type="site" description="Positions MEP for the nucleophilic attack" evidence="7">
    <location>
        <position position="213"/>
    </location>
</feature>
<evidence type="ECO:0000256" key="6">
    <source>
        <dbReference type="ARBA" id="ARBA00023229"/>
    </source>
</evidence>
<comment type="similarity">
    <text evidence="3 7">Belongs to the IspD/TarI cytidylyltransferase family. IspD subfamily.</text>
</comment>
<dbReference type="PANTHER" id="PTHR32125:SF4">
    <property type="entry name" value="2-C-METHYL-D-ERYTHRITOL 4-PHOSPHATE CYTIDYLYLTRANSFERASE, CHLOROPLASTIC"/>
    <property type="match status" value="1"/>
</dbReference>
<dbReference type="SUPFAM" id="SSF53448">
    <property type="entry name" value="Nucleotide-diphospho-sugar transferases"/>
    <property type="match status" value="1"/>
</dbReference>
<dbReference type="HAMAP" id="MF_00108">
    <property type="entry name" value="IspD"/>
    <property type="match status" value="1"/>
</dbReference>
<name>A0ABP8MWB6_9BACT</name>
<feature type="site" description="Positions MEP for the nucleophilic attack" evidence="7">
    <location>
        <position position="159"/>
    </location>
</feature>
<keyword evidence="6 7" id="KW-0414">Isoprene biosynthesis</keyword>
<dbReference type="EMBL" id="BAABEZ010000022">
    <property type="protein sequence ID" value="GAA4457139.1"/>
    <property type="molecule type" value="Genomic_DNA"/>
</dbReference>
<dbReference type="InterPro" id="IPR050088">
    <property type="entry name" value="IspD/TarI_cytidylyltransf_bact"/>
</dbReference>
<evidence type="ECO:0000256" key="2">
    <source>
        <dbReference type="ARBA" id="ARBA00004787"/>
    </source>
</evidence>
<evidence type="ECO:0000256" key="4">
    <source>
        <dbReference type="ARBA" id="ARBA00022679"/>
    </source>
</evidence>
<keyword evidence="9" id="KW-1185">Reference proteome</keyword>
<dbReference type="InterPro" id="IPR034683">
    <property type="entry name" value="IspD/TarI"/>
</dbReference>
<feature type="site" description="Transition state stabilizer" evidence="7">
    <location>
        <position position="22"/>
    </location>
</feature>
<dbReference type="InterPro" id="IPR018294">
    <property type="entry name" value="ISPD_synthase_CS"/>
</dbReference>
<keyword evidence="4 7" id="KW-0808">Transferase</keyword>
<feature type="site" description="Transition state stabilizer" evidence="7">
    <location>
        <position position="29"/>
    </location>
</feature>
<dbReference type="PANTHER" id="PTHR32125">
    <property type="entry name" value="2-C-METHYL-D-ERYTHRITOL 4-PHOSPHATE CYTIDYLYLTRANSFERASE, CHLOROPLASTIC"/>
    <property type="match status" value="1"/>
</dbReference>
<dbReference type="GO" id="GO:0016779">
    <property type="term" value="F:nucleotidyltransferase activity"/>
    <property type="evidence" value="ECO:0007669"/>
    <property type="project" value="UniProtKB-KW"/>
</dbReference>
<dbReference type="EC" id="2.7.7.60" evidence="7"/>
<keyword evidence="5 7" id="KW-0548">Nucleotidyltransferase</keyword>
<evidence type="ECO:0000313" key="9">
    <source>
        <dbReference type="Proteomes" id="UP001501410"/>
    </source>
</evidence>
<evidence type="ECO:0000256" key="7">
    <source>
        <dbReference type="HAMAP-Rule" id="MF_00108"/>
    </source>
</evidence>
<evidence type="ECO:0000256" key="3">
    <source>
        <dbReference type="ARBA" id="ARBA00009789"/>
    </source>
</evidence>
<dbReference type="NCBIfam" id="NF001186">
    <property type="entry name" value="PRK00155.2-3"/>
    <property type="match status" value="1"/>
</dbReference>
<evidence type="ECO:0000313" key="8">
    <source>
        <dbReference type="EMBL" id="GAA4457139.1"/>
    </source>
</evidence>
<protein>
    <recommendedName>
        <fullName evidence="7">2-C-methyl-D-erythritol 4-phosphate cytidylyltransferase</fullName>
        <ecNumber evidence="7">2.7.7.60</ecNumber>
    </recommendedName>
    <alternativeName>
        <fullName evidence="7">4-diphosphocytidyl-2C-methyl-D-erythritol synthase</fullName>
    </alternativeName>
    <alternativeName>
        <fullName evidence="7">MEP cytidylyltransferase</fullName>
        <shortName evidence="7">MCT</shortName>
    </alternativeName>
</protein>
<reference evidence="9" key="1">
    <citation type="journal article" date="2019" name="Int. J. Syst. Evol. Microbiol.">
        <title>The Global Catalogue of Microorganisms (GCM) 10K type strain sequencing project: providing services to taxonomists for standard genome sequencing and annotation.</title>
        <authorList>
            <consortium name="The Broad Institute Genomics Platform"/>
            <consortium name="The Broad Institute Genome Sequencing Center for Infectious Disease"/>
            <person name="Wu L."/>
            <person name="Ma J."/>
        </authorList>
    </citation>
    <scope>NUCLEOTIDE SEQUENCE [LARGE SCALE GENOMIC DNA]</scope>
    <source>
        <strain evidence="9">JCM 31921</strain>
    </source>
</reference>
<comment type="function">
    <text evidence="7">Catalyzes the formation of 4-diphosphocytidyl-2-C-methyl-D-erythritol from CTP and 2-C-methyl-D-erythritol 4-phosphate (MEP).</text>
</comment>
<dbReference type="InterPro" id="IPR001228">
    <property type="entry name" value="IspD"/>
</dbReference>
<dbReference type="Gene3D" id="3.90.550.10">
    <property type="entry name" value="Spore Coat Polysaccharide Biosynthesis Protein SpsA, Chain A"/>
    <property type="match status" value="1"/>
</dbReference>
<evidence type="ECO:0000256" key="1">
    <source>
        <dbReference type="ARBA" id="ARBA00001282"/>
    </source>
</evidence>
<dbReference type="InterPro" id="IPR029044">
    <property type="entry name" value="Nucleotide-diphossugar_trans"/>
</dbReference>
<proteinExistence type="inferred from homology"/>
<dbReference type="Pfam" id="PF01128">
    <property type="entry name" value="IspD"/>
    <property type="match status" value="1"/>
</dbReference>
<sequence length="232" mass="25472">MIGTTSDIPVYVVIVAGGQGTRMGMALPKQFLPLAGKPILYHTIAAFARALPQAHMVLVLPEDDISKLQMILSHFSDRIDLTVVAGGTSRFESVKRGLAQVGETSLVLVHDGVRPFVSDALIQRCLRSAAEYGSAIPAIPMTDSVRIAGADDSFTPIDRAKLRVIQTPQAFRSEWILEAFRQDYHIEFTDEATVVESLNHPIRLVEGEKTNIKITTPEDLILAENIILRKNS</sequence>
<comment type="catalytic activity">
    <reaction evidence="1 7">
        <text>2-C-methyl-D-erythritol 4-phosphate + CTP + H(+) = 4-CDP-2-C-methyl-D-erythritol + diphosphate</text>
        <dbReference type="Rhea" id="RHEA:13429"/>
        <dbReference type="ChEBI" id="CHEBI:15378"/>
        <dbReference type="ChEBI" id="CHEBI:33019"/>
        <dbReference type="ChEBI" id="CHEBI:37563"/>
        <dbReference type="ChEBI" id="CHEBI:57823"/>
        <dbReference type="ChEBI" id="CHEBI:58262"/>
        <dbReference type="EC" id="2.7.7.60"/>
    </reaction>
</comment>
<dbReference type="Proteomes" id="UP001501410">
    <property type="component" value="Unassembled WGS sequence"/>
</dbReference>
<organism evidence="8 9">
    <name type="scientific">Rurimicrobium arvi</name>
    <dbReference type="NCBI Taxonomy" id="2049916"/>
    <lineage>
        <taxon>Bacteria</taxon>
        <taxon>Pseudomonadati</taxon>
        <taxon>Bacteroidota</taxon>
        <taxon>Chitinophagia</taxon>
        <taxon>Chitinophagales</taxon>
        <taxon>Chitinophagaceae</taxon>
        <taxon>Rurimicrobium</taxon>
    </lineage>
</organism>
<comment type="caution">
    <text evidence="8">The sequence shown here is derived from an EMBL/GenBank/DDBJ whole genome shotgun (WGS) entry which is preliminary data.</text>
</comment>
<evidence type="ECO:0000256" key="5">
    <source>
        <dbReference type="ARBA" id="ARBA00022695"/>
    </source>
</evidence>
<accession>A0ABP8MWB6</accession>
<dbReference type="NCBIfam" id="TIGR00453">
    <property type="entry name" value="ispD"/>
    <property type="match status" value="1"/>
</dbReference>